<keyword evidence="3" id="KW-0813">Transport</keyword>
<keyword evidence="4 7" id="KW-0812">Transmembrane</keyword>
<evidence type="ECO:0000313" key="9">
    <source>
        <dbReference type="Proteomes" id="UP001596091"/>
    </source>
</evidence>
<evidence type="ECO:0000256" key="6">
    <source>
        <dbReference type="ARBA" id="ARBA00023136"/>
    </source>
</evidence>
<dbReference type="EMBL" id="JBHSPH010000002">
    <property type="protein sequence ID" value="MFC5862309.1"/>
    <property type="molecule type" value="Genomic_DNA"/>
</dbReference>
<dbReference type="InterPro" id="IPR051788">
    <property type="entry name" value="MFS_Transporter"/>
</dbReference>
<keyword evidence="9" id="KW-1185">Reference proteome</keyword>
<feature type="transmembrane region" description="Helical" evidence="7">
    <location>
        <begin position="12"/>
        <end position="38"/>
    </location>
</feature>
<feature type="transmembrane region" description="Helical" evidence="7">
    <location>
        <begin position="94"/>
        <end position="115"/>
    </location>
</feature>
<dbReference type="SUPFAM" id="SSF103473">
    <property type="entry name" value="MFS general substrate transporter"/>
    <property type="match status" value="1"/>
</dbReference>
<dbReference type="InterPro" id="IPR011701">
    <property type="entry name" value="MFS"/>
</dbReference>
<organism evidence="8 9">
    <name type="scientific">Acidicapsa dinghuensis</name>
    <dbReference type="NCBI Taxonomy" id="2218256"/>
    <lineage>
        <taxon>Bacteria</taxon>
        <taxon>Pseudomonadati</taxon>
        <taxon>Acidobacteriota</taxon>
        <taxon>Terriglobia</taxon>
        <taxon>Terriglobales</taxon>
        <taxon>Acidobacteriaceae</taxon>
        <taxon>Acidicapsa</taxon>
    </lineage>
</organism>
<dbReference type="RefSeq" id="WP_263338758.1">
    <property type="nucleotide sequence ID" value="NZ_JAGSYH010000004.1"/>
</dbReference>
<dbReference type="PANTHER" id="PTHR23514:SF3">
    <property type="entry name" value="BYPASS OF STOP CODON PROTEIN 6"/>
    <property type="match status" value="1"/>
</dbReference>
<keyword evidence="5 7" id="KW-1133">Transmembrane helix</keyword>
<feature type="transmembrane region" description="Helical" evidence="7">
    <location>
        <begin position="287"/>
        <end position="307"/>
    </location>
</feature>
<feature type="transmembrane region" description="Helical" evidence="7">
    <location>
        <begin position="241"/>
        <end position="258"/>
    </location>
</feature>
<name>A0ABW1ED79_9BACT</name>
<comment type="subcellular location">
    <subcellularLocation>
        <location evidence="1">Endomembrane system</location>
        <topology evidence="1">Multi-pass membrane protein</topology>
    </subcellularLocation>
</comment>
<protein>
    <submittedName>
        <fullName evidence="8">MFS transporter</fullName>
    </submittedName>
</protein>
<keyword evidence="6 7" id="KW-0472">Membrane</keyword>
<dbReference type="PANTHER" id="PTHR23514">
    <property type="entry name" value="BYPASS OF STOP CODON PROTEIN 6"/>
    <property type="match status" value="1"/>
</dbReference>
<evidence type="ECO:0000256" key="1">
    <source>
        <dbReference type="ARBA" id="ARBA00004127"/>
    </source>
</evidence>
<evidence type="ECO:0000256" key="7">
    <source>
        <dbReference type="SAM" id="Phobius"/>
    </source>
</evidence>
<evidence type="ECO:0000313" key="8">
    <source>
        <dbReference type="EMBL" id="MFC5862309.1"/>
    </source>
</evidence>
<feature type="transmembrane region" description="Helical" evidence="7">
    <location>
        <begin position="265"/>
        <end position="281"/>
    </location>
</feature>
<feature type="transmembrane region" description="Helical" evidence="7">
    <location>
        <begin position="345"/>
        <end position="366"/>
    </location>
</feature>
<sequence length="379" mass="40464">MSLPFRILSRLIIYLGFAATGIGMALPGSVMPVMIARWSLSDRQAGMLLFLGWLGSSLGALAVRPSRSQSLAAGAFLSAAGALGMIFSARWSSFLSMSIFGLGLGLTMTATSLLLAARYQHRRSAELNRLNLVWALGACICPRLAEQSLRVTSITVIFAGVSFLFCLVGLWAMLAEQDTPHSDAATIAPRLQWSLTAWPLTLMLIILLPTGVESSMGGWIAAYVQRTQHTVTTTVTAGTCFWAGLMISRTLASTLLYLRRYERPVLFESFIIVIVGAALLVSMQSNLAILCGVFLTGFGLGPIYPLLLAAALQYSENTLIFFIAGIGSAFLPWVTGIVSTTASSLRAGLAVPFVAAVLMLLLGIALPRVPIAVSQRSIL</sequence>
<accession>A0ABW1ED79</accession>
<gene>
    <name evidence="8" type="ORF">ACFPT7_08390</name>
</gene>
<feature type="transmembrane region" description="Helical" evidence="7">
    <location>
        <begin position="151"/>
        <end position="174"/>
    </location>
</feature>
<reference evidence="9" key="1">
    <citation type="journal article" date="2019" name="Int. J. Syst. Evol. Microbiol.">
        <title>The Global Catalogue of Microorganisms (GCM) 10K type strain sequencing project: providing services to taxonomists for standard genome sequencing and annotation.</title>
        <authorList>
            <consortium name="The Broad Institute Genomics Platform"/>
            <consortium name="The Broad Institute Genome Sequencing Center for Infectious Disease"/>
            <person name="Wu L."/>
            <person name="Ma J."/>
        </authorList>
    </citation>
    <scope>NUCLEOTIDE SEQUENCE [LARGE SCALE GENOMIC DNA]</scope>
    <source>
        <strain evidence="9">JCM 4087</strain>
    </source>
</reference>
<dbReference type="Gene3D" id="1.20.1250.20">
    <property type="entry name" value="MFS general substrate transporter like domains"/>
    <property type="match status" value="2"/>
</dbReference>
<feature type="transmembrane region" description="Helical" evidence="7">
    <location>
        <begin position="319"/>
        <end position="339"/>
    </location>
</feature>
<dbReference type="InterPro" id="IPR036259">
    <property type="entry name" value="MFS_trans_sf"/>
</dbReference>
<comment type="caution">
    <text evidence="8">The sequence shown here is derived from an EMBL/GenBank/DDBJ whole genome shotgun (WGS) entry which is preliminary data.</text>
</comment>
<feature type="transmembrane region" description="Helical" evidence="7">
    <location>
        <begin position="195"/>
        <end position="221"/>
    </location>
</feature>
<evidence type="ECO:0000256" key="5">
    <source>
        <dbReference type="ARBA" id="ARBA00022989"/>
    </source>
</evidence>
<evidence type="ECO:0000256" key="3">
    <source>
        <dbReference type="ARBA" id="ARBA00022448"/>
    </source>
</evidence>
<evidence type="ECO:0000256" key="4">
    <source>
        <dbReference type="ARBA" id="ARBA00022692"/>
    </source>
</evidence>
<comment type="similarity">
    <text evidence="2">Belongs to the major facilitator superfamily.</text>
</comment>
<dbReference type="Pfam" id="PF07690">
    <property type="entry name" value="MFS_1"/>
    <property type="match status" value="1"/>
</dbReference>
<feature type="transmembrane region" description="Helical" evidence="7">
    <location>
        <begin position="44"/>
        <end position="63"/>
    </location>
</feature>
<feature type="transmembrane region" description="Helical" evidence="7">
    <location>
        <begin position="70"/>
        <end position="88"/>
    </location>
</feature>
<evidence type="ECO:0000256" key="2">
    <source>
        <dbReference type="ARBA" id="ARBA00008335"/>
    </source>
</evidence>
<dbReference type="Proteomes" id="UP001596091">
    <property type="component" value="Unassembled WGS sequence"/>
</dbReference>
<proteinExistence type="inferred from homology"/>